<keyword evidence="3 4" id="KW-0408">Iron</keyword>
<feature type="region of interest" description="Disordered" evidence="5">
    <location>
        <begin position="74"/>
        <end position="105"/>
    </location>
</feature>
<feature type="region of interest" description="Disordered" evidence="5">
    <location>
        <begin position="250"/>
        <end position="298"/>
    </location>
</feature>
<dbReference type="PROSITE" id="PS51007">
    <property type="entry name" value="CYTC"/>
    <property type="match status" value="1"/>
</dbReference>
<proteinExistence type="predicted"/>
<evidence type="ECO:0000256" key="2">
    <source>
        <dbReference type="ARBA" id="ARBA00022723"/>
    </source>
</evidence>
<evidence type="ECO:0000313" key="8">
    <source>
        <dbReference type="EMBL" id="ACY17713.1"/>
    </source>
</evidence>
<dbReference type="EMBL" id="CP001804">
    <property type="protein sequence ID" value="ACY17713.1"/>
    <property type="molecule type" value="Genomic_DNA"/>
</dbReference>
<dbReference type="AlphaFoldDB" id="D0LXF8"/>
<keyword evidence="6" id="KW-1133">Transmembrane helix</keyword>
<dbReference type="InterPro" id="IPR013229">
    <property type="entry name" value="PEGA"/>
</dbReference>
<gene>
    <name evidence="8" type="ordered locus">Hoch_5228</name>
</gene>
<keyword evidence="1 4" id="KW-0349">Heme</keyword>
<evidence type="ECO:0000259" key="7">
    <source>
        <dbReference type="PROSITE" id="PS51007"/>
    </source>
</evidence>
<reference evidence="8 9" key="1">
    <citation type="journal article" date="2010" name="Stand. Genomic Sci.">
        <title>Complete genome sequence of Haliangium ochraceum type strain (SMP-2).</title>
        <authorList>
            <consortium name="US DOE Joint Genome Institute (JGI-PGF)"/>
            <person name="Ivanova N."/>
            <person name="Daum C."/>
            <person name="Lang E."/>
            <person name="Abt B."/>
            <person name="Kopitz M."/>
            <person name="Saunders E."/>
            <person name="Lapidus A."/>
            <person name="Lucas S."/>
            <person name="Glavina Del Rio T."/>
            <person name="Nolan M."/>
            <person name="Tice H."/>
            <person name="Copeland A."/>
            <person name="Cheng J.F."/>
            <person name="Chen F."/>
            <person name="Bruce D."/>
            <person name="Goodwin L."/>
            <person name="Pitluck S."/>
            <person name="Mavromatis K."/>
            <person name="Pati A."/>
            <person name="Mikhailova N."/>
            <person name="Chen A."/>
            <person name="Palaniappan K."/>
            <person name="Land M."/>
            <person name="Hauser L."/>
            <person name="Chang Y.J."/>
            <person name="Jeffries C.D."/>
            <person name="Detter J.C."/>
            <person name="Brettin T."/>
            <person name="Rohde M."/>
            <person name="Goker M."/>
            <person name="Bristow J."/>
            <person name="Markowitz V."/>
            <person name="Eisen J.A."/>
            <person name="Hugenholtz P."/>
            <person name="Kyrpides N.C."/>
            <person name="Klenk H.P."/>
        </authorList>
    </citation>
    <scope>NUCLEOTIDE SEQUENCE [LARGE SCALE GENOMIC DNA]</scope>
    <source>
        <strain evidence="9">DSM 14365 / CIP 107738 / JCM 11303 / AJ 13395 / SMP-2</strain>
    </source>
</reference>
<dbReference type="KEGG" id="hoh:Hoch_5228"/>
<feature type="compositionally biased region" description="Acidic residues" evidence="5">
    <location>
        <begin position="134"/>
        <end position="148"/>
    </location>
</feature>
<dbReference type="SUPFAM" id="SSF46626">
    <property type="entry name" value="Cytochrome c"/>
    <property type="match status" value="1"/>
</dbReference>
<feature type="region of interest" description="Disordered" evidence="5">
    <location>
        <begin position="1"/>
        <end position="21"/>
    </location>
</feature>
<dbReference type="eggNOG" id="COG2010">
    <property type="taxonomic scope" value="Bacteria"/>
</dbReference>
<feature type="region of interest" description="Disordered" evidence="5">
    <location>
        <begin position="134"/>
        <end position="171"/>
    </location>
</feature>
<dbReference type="GO" id="GO:0020037">
    <property type="term" value="F:heme binding"/>
    <property type="evidence" value="ECO:0007669"/>
    <property type="project" value="InterPro"/>
</dbReference>
<keyword evidence="9" id="KW-1185">Reference proteome</keyword>
<dbReference type="Pfam" id="PF08308">
    <property type="entry name" value="PEGA"/>
    <property type="match status" value="1"/>
</dbReference>
<keyword evidence="6" id="KW-0472">Membrane</keyword>
<dbReference type="GO" id="GO:0009055">
    <property type="term" value="F:electron transfer activity"/>
    <property type="evidence" value="ECO:0007669"/>
    <property type="project" value="InterPro"/>
</dbReference>
<evidence type="ECO:0000256" key="6">
    <source>
        <dbReference type="SAM" id="Phobius"/>
    </source>
</evidence>
<evidence type="ECO:0000256" key="5">
    <source>
        <dbReference type="SAM" id="MobiDB-lite"/>
    </source>
</evidence>
<protein>
    <recommendedName>
        <fullName evidence="7">Cytochrome c domain-containing protein</fullName>
    </recommendedName>
</protein>
<evidence type="ECO:0000256" key="1">
    <source>
        <dbReference type="ARBA" id="ARBA00022617"/>
    </source>
</evidence>
<evidence type="ECO:0000256" key="3">
    <source>
        <dbReference type="ARBA" id="ARBA00023004"/>
    </source>
</evidence>
<keyword evidence="2 4" id="KW-0479">Metal-binding</keyword>
<organism evidence="8 9">
    <name type="scientific">Haliangium ochraceum (strain DSM 14365 / JCM 11303 / SMP-2)</name>
    <dbReference type="NCBI Taxonomy" id="502025"/>
    <lineage>
        <taxon>Bacteria</taxon>
        <taxon>Pseudomonadati</taxon>
        <taxon>Myxococcota</taxon>
        <taxon>Polyangia</taxon>
        <taxon>Haliangiales</taxon>
        <taxon>Kofleriaceae</taxon>
        <taxon>Haliangium</taxon>
    </lineage>
</organism>
<dbReference type="HOGENOM" id="CLU_731085_0_0_7"/>
<feature type="domain" description="Cytochrome c" evidence="7">
    <location>
        <begin position="298"/>
        <end position="366"/>
    </location>
</feature>
<dbReference type="InterPro" id="IPR036909">
    <property type="entry name" value="Cyt_c-like_dom_sf"/>
</dbReference>
<name>D0LXF8_HALO1</name>
<keyword evidence="6" id="KW-0812">Transmembrane</keyword>
<feature type="transmembrane region" description="Helical" evidence="6">
    <location>
        <begin position="41"/>
        <end position="64"/>
    </location>
</feature>
<sequence>MDGASTVHMDGASTVPVNESLPFAPEPTVIVKAPPRRQRGLVIGFSLMITLGLAVAGVLLSSWMSGTEAEEQLAQAPALASEGDPAQAMAGTAAVPPSPGEEDEAGAAVDEAIAGEGDDEGDDAELAAADDADALGQSDDGEPDDEGFDSAAAADDAPARRSAADSRERTLRKPSWLKLRFDPSNTEVEVEVDGLQESGTSPLRVGPIEAGTHVVRIEAAGRPSVRRTVRFSAGSTERLRLTLPAPLVVEAAPPPEAVTRTPPPTPVETKPTSTQRSDSSPEAAVRKRDVRVSSRAVGNARQGKSLFGRCGNCHGKSAPSLGPSRYTQRQWTRYLALGRHGRHTPLAPLFSASQLADVKAYLLENAADVERGMAPGIR</sequence>
<evidence type="ECO:0000313" key="9">
    <source>
        <dbReference type="Proteomes" id="UP000001880"/>
    </source>
</evidence>
<dbReference type="Proteomes" id="UP000001880">
    <property type="component" value="Chromosome"/>
</dbReference>
<dbReference type="InterPro" id="IPR009056">
    <property type="entry name" value="Cyt_c-like_dom"/>
</dbReference>
<evidence type="ECO:0000256" key="4">
    <source>
        <dbReference type="PROSITE-ProRule" id="PRU00433"/>
    </source>
</evidence>
<feature type="compositionally biased region" description="Basic and acidic residues" evidence="5">
    <location>
        <begin position="157"/>
        <end position="171"/>
    </location>
</feature>
<feature type="compositionally biased region" description="Pro residues" evidence="5">
    <location>
        <begin position="252"/>
        <end position="266"/>
    </location>
</feature>
<dbReference type="GO" id="GO:0046872">
    <property type="term" value="F:metal ion binding"/>
    <property type="evidence" value="ECO:0007669"/>
    <property type="project" value="UniProtKB-KW"/>
</dbReference>
<accession>D0LXF8</accession>